<dbReference type="Proteomes" id="UP000594454">
    <property type="component" value="Chromosome 4"/>
</dbReference>
<reference evidence="1 2" key="1">
    <citation type="submission" date="2020-11" db="EMBL/GenBank/DDBJ databases">
        <authorList>
            <person name="Wallbank WR R."/>
            <person name="Pardo Diaz C."/>
            <person name="Kozak K."/>
            <person name="Martin S."/>
            <person name="Jiggins C."/>
            <person name="Moest M."/>
            <person name="Warren A I."/>
            <person name="Generalovic N T."/>
            <person name="Byers J.R.P. K."/>
            <person name="Montejo-Kovacevich G."/>
            <person name="Yen C E."/>
        </authorList>
    </citation>
    <scope>NUCLEOTIDE SEQUENCE [LARGE SCALE GENOMIC DNA]</scope>
</reference>
<accession>A0A7R8YW19</accession>
<evidence type="ECO:0000313" key="1">
    <source>
        <dbReference type="EMBL" id="CAD7087438.1"/>
    </source>
</evidence>
<gene>
    <name evidence="1" type="ORF">HERILL_LOCUS10146</name>
</gene>
<keyword evidence="2" id="KW-1185">Reference proteome</keyword>
<protein>
    <submittedName>
        <fullName evidence="1">Uncharacterized protein</fullName>
    </submittedName>
</protein>
<name>A0A7R8YW19_HERIL</name>
<organism evidence="1 2">
    <name type="scientific">Hermetia illucens</name>
    <name type="common">Black soldier fly</name>
    <dbReference type="NCBI Taxonomy" id="343691"/>
    <lineage>
        <taxon>Eukaryota</taxon>
        <taxon>Metazoa</taxon>
        <taxon>Ecdysozoa</taxon>
        <taxon>Arthropoda</taxon>
        <taxon>Hexapoda</taxon>
        <taxon>Insecta</taxon>
        <taxon>Pterygota</taxon>
        <taxon>Neoptera</taxon>
        <taxon>Endopterygota</taxon>
        <taxon>Diptera</taxon>
        <taxon>Brachycera</taxon>
        <taxon>Stratiomyomorpha</taxon>
        <taxon>Stratiomyidae</taxon>
        <taxon>Hermetiinae</taxon>
        <taxon>Hermetia</taxon>
    </lineage>
</organism>
<proteinExistence type="predicted"/>
<dbReference type="AlphaFoldDB" id="A0A7R8YW19"/>
<dbReference type="EMBL" id="LR899012">
    <property type="protein sequence ID" value="CAD7087438.1"/>
    <property type="molecule type" value="Genomic_DNA"/>
</dbReference>
<dbReference type="InParanoid" id="A0A7R8YW19"/>
<sequence>MKNNETHTYMNANVLSLLQLYTTVLLNTCGVQTNQVKVHANWNILISKRHKFHWWSFLELPNYLLSTSDICNSTVRFLRCGNLSPRDTREVRVPRFSLKVFRQVRLSAF</sequence>
<evidence type="ECO:0000313" key="2">
    <source>
        <dbReference type="Proteomes" id="UP000594454"/>
    </source>
</evidence>